<evidence type="ECO:0000313" key="1">
    <source>
        <dbReference type="EMBL" id="ATF04257.1"/>
    </source>
</evidence>
<sequence length="88" mass="9790">MPISTALKFCNEFDVELKWLAMGEGPKVKLQQENLVEAVALAVLQMHREKDLNPPAEKVAKQISFVLDQCTAKGTSPIDEARLLIEVL</sequence>
<name>A0AAC9Z641_9RHOB</name>
<evidence type="ECO:0000313" key="2">
    <source>
        <dbReference type="Proteomes" id="UP000217545"/>
    </source>
</evidence>
<dbReference type="Proteomes" id="UP000217545">
    <property type="component" value="Chromosome"/>
</dbReference>
<organism evidence="1 2">
    <name type="scientific">Phaeobacter gallaeciensis</name>
    <dbReference type="NCBI Taxonomy" id="60890"/>
    <lineage>
        <taxon>Bacteria</taxon>
        <taxon>Pseudomonadati</taxon>
        <taxon>Pseudomonadota</taxon>
        <taxon>Alphaproteobacteria</taxon>
        <taxon>Rhodobacterales</taxon>
        <taxon>Roseobacteraceae</taxon>
        <taxon>Phaeobacter</taxon>
    </lineage>
</organism>
<proteinExistence type="predicted"/>
<dbReference type="AlphaFoldDB" id="A0AAC9Z641"/>
<reference evidence="1 2" key="1">
    <citation type="journal article" date="2017" name="Front. Microbiol.">
        <title>Phaeobacter piscinae sp. nov., a species of the Roseobacter group and potential aquaculture probiont.</title>
        <authorList>
            <person name="Sonnenschein E.C."/>
            <person name="Phippen C.B.W."/>
            <person name="Nielsen K.F."/>
            <person name="Mateiu R.V."/>
            <person name="Melchiorsen J."/>
            <person name="Gram L."/>
            <person name="Overmann J."/>
            <person name="Freese H.M."/>
        </authorList>
    </citation>
    <scope>NUCLEOTIDE SEQUENCE [LARGE SCALE GENOMIC DNA]</scope>
    <source>
        <strain evidence="1 2">P63</strain>
    </source>
</reference>
<protein>
    <submittedName>
        <fullName evidence="1">Uncharacterized protein</fullName>
    </submittedName>
</protein>
<accession>A0AAC9Z641</accession>
<gene>
    <name evidence="1" type="ORF">PhaeoP63_00140</name>
</gene>
<dbReference type="EMBL" id="CP010784">
    <property type="protein sequence ID" value="ATF04257.1"/>
    <property type="molecule type" value="Genomic_DNA"/>
</dbReference>